<name>A0A8T1PJF6_CARIL</name>
<evidence type="ECO:0000313" key="2">
    <source>
        <dbReference type="Proteomes" id="UP000811609"/>
    </source>
</evidence>
<dbReference type="AlphaFoldDB" id="A0A8T1PJF6"/>
<organism evidence="1 2">
    <name type="scientific">Carya illinoinensis</name>
    <name type="common">Pecan</name>
    <dbReference type="NCBI Taxonomy" id="32201"/>
    <lineage>
        <taxon>Eukaryota</taxon>
        <taxon>Viridiplantae</taxon>
        <taxon>Streptophyta</taxon>
        <taxon>Embryophyta</taxon>
        <taxon>Tracheophyta</taxon>
        <taxon>Spermatophyta</taxon>
        <taxon>Magnoliopsida</taxon>
        <taxon>eudicotyledons</taxon>
        <taxon>Gunneridae</taxon>
        <taxon>Pentapetalae</taxon>
        <taxon>rosids</taxon>
        <taxon>fabids</taxon>
        <taxon>Fagales</taxon>
        <taxon>Juglandaceae</taxon>
        <taxon>Carya</taxon>
    </lineage>
</organism>
<comment type="caution">
    <text evidence="1">The sequence shown here is derived from an EMBL/GenBank/DDBJ whole genome shotgun (WGS) entry which is preliminary data.</text>
</comment>
<gene>
    <name evidence="1" type="ORF">CIPAW_09G120400</name>
</gene>
<accession>A0A8T1PJF6</accession>
<dbReference type="EMBL" id="CM031817">
    <property type="protein sequence ID" value="KAG6642108.1"/>
    <property type="molecule type" value="Genomic_DNA"/>
</dbReference>
<dbReference type="Proteomes" id="UP000811609">
    <property type="component" value="Chromosome 9"/>
</dbReference>
<keyword evidence="2" id="KW-1185">Reference proteome</keyword>
<evidence type="ECO:0000313" key="1">
    <source>
        <dbReference type="EMBL" id="KAG6642108.1"/>
    </source>
</evidence>
<protein>
    <submittedName>
        <fullName evidence="1">Uncharacterized protein</fullName>
    </submittedName>
</protein>
<proteinExistence type="predicted"/>
<sequence length="92" mass="10261">MNRTPTTKKTCTKMIFEVAPSLYMVEVRKSGGDTLEFHKAMVPRLPHLVVVISLPPSYKCMCGAANGLHQAPRSLLLAFHGMLFWKDKTQGT</sequence>
<reference evidence="1" key="1">
    <citation type="submission" date="2020-12" db="EMBL/GenBank/DDBJ databases">
        <title>WGS assembly of Carya illinoinensis cv. Pawnee.</title>
        <authorList>
            <person name="Platts A."/>
            <person name="Shu S."/>
            <person name="Wright S."/>
            <person name="Barry K."/>
            <person name="Edger P."/>
            <person name="Pires J.C."/>
            <person name="Schmutz J."/>
        </authorList>
    </citation>
    <scope>NUCLEOTIDE SEQUENCE</scope>
    <source>
        <tissue evidence="1">Leaf</tissue>
    </source>
</reference>